<dbReference type="AlphaFoldDB" id="A0A2T2YN42"/>
<dbReference type="EMBL" id="PYFT01000001">
    <property type="protein sequence ID" value="PSR56918.1"/>
    <property type="molecule type" value="Genomic_DNA"/>
</dbReference>
<proteinExistence type="predicted"/>
<organism evidence="1 2">
    <name type="scientific">Adhaeribacter arboris</name>
    <dbReference type="NCBI Taxonomy" id="2072846"/>
    <lineage>
        <taxon>Bacteria</taxon>
        <taxon>Pseudomonadati</taxon>
        <taxon>Bacteroidota</taxon>
        <taxon>Cytophagia</taxon>
        <taxon>Cytophagales</taxon>
        <taxon>Hymenobacteraceae</taxon>
        <taxon>Adhaeribacter</taxon>
    </lineage>
</organism>
<gene>
    <name evidence="1" type="ORF">AHMF7605_27185</name>
</gene>
<evidence type="ECO:0000313" key="1">
    <source>
        <dbReference type="EMBL" id="PSR56918.1"/>
    </source>
</evidence>
<protein>
    <submittedName>
        <fullName evidence="1">Uncharacterized protein</fullName>
    </submittedName>
</protein>
<accession>A0A2T2YN42</accession>
<reference evidence="1 2" key="1">
    <citation type="submission" date="2018-03" db="EMBL/GenBank/DDBJ databases">
        <title>Adhaeribacter sp. HMF7605 Genome sequencing and assembly.</title>
        <authorList>
            <person name="Kang H."/>
            <person name="Kang J."/>
            <person name="Cha I."/>
            <person name="Kim H."/>
            <person name="Joh K."/>
        </authorList>
    </citation>
    <scope>NUCLEOTIDE SEQUENCE [LARGE SCALE GENOMIC DNA]</scope>
    <source>
        <strain evidence="1 2">HMF7605</strain>
    </source>
</reference>
<dbReference type="RefSeq" id="WP_106933089.1">
    <property type="nucleotide sequence ID" value="NZ_PYFT01000001.1"/>
</dbReference>
<sequence length="99" mass="12326">MREDFLKHREEEIKKLFDKVIDNPSPSIEELWVLPEREFFEWRRKHDYPKLIDSFNKNKPNFVRWKAEYKLTDEDIIFYELSSFFGHKSLKKDKILYLL</sequence>
<comment type="caution">
    <text evidence="1">The sequence shown here is derived from an EMBL/GenBank/DDBJ whole genome shotgun (WGS) entry which is preliminary data.</text>
</comment>
<dbReference type="Proteomes" id="UP000240357">
    <property type="component" value="Unassembled WGS sequence"/>
</dbReference>
<name>A0A2T2YN42_9BACT</name>
<keyword evidence="2" id="KW-1185">Reference proteome</keyword>
<evidence type="ECO:0000313" key="2">
    <source>
        <dbReference type="Proteomes" id="UP000240357"/>
    </source>
</evidence>